<feature type="region of interest" description="Disordered" evidence="1">
    <location>
        <begin position="166"/>
        <end position="186"/>
    </location>
</feature>
<organism evidence="2 3">
    <name type="scientific">Lophiostoma macrostomum CBS 122681</name>
    <dbReference type="NCBI Taxonomy" id="1314788"/>
    <lineage>
        <taxon>Eukaryota</taxon>
        <taxon>Fungi</taxon>
        <taxon>Dikarya</taxon>
        <taxon>Ascomycota</taxon>
        <taxon>Pezizomycotina</taxon>
        <taxon>Dothideomycetes</taxon>
        <taxon>Pleosporomycetidae</taxon>
        <taxon>Pleosporales</taxon>
        <taxon>Lophiostomataceae</taxon>
        <taxon>Lophiostoma</taxon>
    </lineage>
</organism>
<proteinExistence type="predicted"/>
<protein>
    <recommendedName>
        <fullName evidence="4">BTB domain-containing protein</fullName>
    </recommendedName>
</protein>
<name>A0A6A6T9B2_9PLEO</name>
<evidence type="ECO:0000313" key="3">
    <source>
        <dbReference type="Proteomes" id="UP000799324"/>
    </source>
</evidence>
<dbReference type="AlphaFoldDB" id="A0A6A6T9B2"/>
<sequence length="233" mass="26185">MWVRPNNLVFKKMPKRALLAFSSEMQKALSSHAMTPALCFNDEQVPAFALYKLCDFMKGNCKATFALKPGKTFEETVDIYRVACLFDMGKYAGNLKFQIRAKLMGEILPSYSELEAIMKLPPSDGLFKCAAMIMSSYRHQGGSKDKKFLDWLLQSPELKKAMDEYSKKKQVEKENRKSERQAHMIANEFPGLPQAKAISAEESQSGPKIASFKAIGLPVSQTDIVAEEPLKKV</sequence>
<evidence type="ECO:0000313" key="2">
    <source>
        <dbReference type="EMBL" id="KAF2655164.1"/>
    </source>
</evidence>
<evidence type="ECO:0008006" key="4">
    <source>
        <dbReference type="Google" id="ProtNLM"/>
    </source>
</evidence>
<gene>
    <name evidence="2" type="ORF">K491DRAFT_679124</name>
</gene>
<dbReference type="Proteomes" id="UP000799324">
    <property type="component" value="Unassembled WGS sequence"/>
</dbReference>
<keyword evidence="3" id="KW-1185">Reference proteome</keyword>
<reference evidence="2" key="1">
    <citation type="journal article" date="2020" name="Stud. Mycol.">
        <title>101 Dothideomycetes genomes: a test case for predicting lifestyles and emergence of pathogens.</title>
        <authorList>
            <person name="Haridas S."/>
            <person name="Albert R."/>
            <person name="Binder M."/>
            <person name="Bloem J."/>
            <person name="Labutti K."/>
            <person name="Salamov A."/>
            <person name="Andreopoulos B."/>
            <person name="Baker S."/>
            <person name="Barry K."/>
            <person name="Bills G."/>
            <person name="Bluhm B."/>
            <person name="Cannon C."/>
            <person name="Castanera R."/>
            <person name="Culley D."/>
            <person name="Daum C."/>
            <person name="Ezra D."/>
            <person name="Gonzalez J."/>
            <person name="Henrissat B."/>
            <person name="Kuo A."/>
            <person name="Liang C."/>
            <person name="Lipzen A."/>
            <person name="Lutzoni F."/>
            <person name="Magnuson J."/>
            <person name="Mondo S."/>
            <person name="Nolan M."/>
            <person name="Ohm R."/>
            <person name="Pangilinan J."/>
            <person name="Park H.-J."/>
            <person name="Ramirez L."/>
            <person name="Alfaro M."/>
            <person name="Sun H."/>
            <person name="Tritt A."/>
            <person name="Yoshinaga Y."/>
            <person name="Zwiers L.-H."/>
            <person name="Turgeon B."/>
            <person name="Goodwin S."/>
            <person name="Spatafora J."/>
            <person name="Crous P."/>
            <person name="Grigoriev I."/>
        </authorList>
    </citation>
    <scope>NUCLEOTIDE SEQUENCE</scope>
    <source>
        <strain evidence="2">CBS 122681</strain>
    </source>
</reference>
<dbReference type="EMBL" id="MU004353">
    <property type="protein sequence ID" value="KAF2655164.1"/>
    <property type="molecule type" value="Genomic_DNA"/>
</dbReference>
<accession>A0A6A6T9B2</accession>
<evidence type="ECO:0000256" key="1">
    <source>
        <dbReference type="SAM" id="MobiDB-lite"/>
    </source>
</evidence>
<feature type="compositionally biased region" description="Basic and acidic residues" evidence="1">
    <location>
        <begin position="166"/>
        <end position="182"/>
    </location>
</feature>